<evidence type="ECO:0000259" key="8">
    <source>
        <dbReference type="Pfam" id="PF13462"/>
    </source>
</evidence>
<feature type="transmembrane region" description="Helical" evidence="7">
    <location>
        <begin position="37"/>
        <end position="58"/>
    </location>
</feature>
<dbReference type="Gene3D" id="3.40.30.10">
    <property type="entry name" value="Glutaredoxin"/>
    <property type="match status" value="1"/>
</dbReference>
<evidence type="ECO:0000256" key="6">
    <source>
        <dbReference type="SAM" id="MobiDB-lite"/>
    </source>
</evidence>
<evidence type="ECO:0000256" key="4">
    <source>
        <dbReference type="ARBA" id="ARBA00023157"/>
    </source>
</evidence>
<keyword evidence="5" id="KW-0676">Redox-active center</keyword>
<evidence type="ECO:0000313" key="9">
    <source>
        <dbReference type="EMBL" id="BEH02532.1"/>
    </source>
</evidence>
<keyword evidence="4" id="KW-1015">Disulfide bond</keyword>
<keyword evidence="10" id="KW-1185">Reference proteome</keyword>
<evidence type="ECO:0000256" key="5">
    <source>
        <dbReference type="ARBA" id="ARBA00023284"/>
    </source>
</evidence>
<name>A0AAN0MH71_9ACTN</name>
<gene>
    <name evidence="9" type="ORF">brsh051_18130</name>
</gene>
<keyword evidence="7" id="KW-0472">Membrane</keyword>
<feature type="domain" description="Thioredoxin-like fold" evidence="8">
    <location>
        <begin position="78"/>
        <end position="239"/>
    </location>
</feature>
<comment type="similarity">
    <text evidence="1">Belongs to the thioredoxin family. DsbA subfamily.</text>
</comment>
<dbReference type="Pfam" id="PF13462">
    <property type="entry name" value="Thioredoxin_4"/>
    <property type="match status" value="1"/>
</dbReference>
<protein>
    <submittedName>
        <fullName evidence="9">Thioredoxin domain-containing protein</fullName>
    </submittedName>
</protein>
<evidence type="ECO:0000256" key="1">
    <source>
        <dbReference type="ARBA" id="ARBA00005791"/>
    </source>
</evidence>
<keyword evidence="3" id="KW-0560">Oxidoreductase</keyword>
<dbReference type="KEGG" id="broo:brsh051_18130"/>
<evidence type="ECO:0000256" key="3">
    <source>
        <dbReference type="ARBA" id="ARBA00023002"/>
    </source>
</evidence>
<organism evidence="9 10">
    <name type="scientific">Brooklawnia propionicigenes</name>
    <dbReference type="NCBI Taxonomy" id="3041175"/>
    <lineage>
        <taxon>Bacteria</taxon>
        <taxon>Bacillati</taxon>
        <taxon>Actinomycetota</taxon>
        <taxon>Actinomycetes</taxon>
        <taxon>Propionibacteriales</taxon>
        <taxon>Propionibacteriaceae</taxon>
        <taxon>Brooklawnia</taxon>
    </lineage>
</organism>
<dbReference type="SUPFAM" id="SSF52833">
    <property type="entry name" value="Thioredoxin-like"/>
    <property type="match status" value="1"/>
</dbReference>
<evidence type="ECO:0000313" key="10">
    <source>
        <dbReference type="Proteomes" id="UP001431656"/>
    </source>
</evidence>
<evidence type="ECO:0000256" key="2">
    <source>
        <dbReference type="ARBA" id="ARBA00022729"/>
    </source>
</evidence>
<dbReference type="CDD" id="cd02972">
    <property type="entry name" value="DsbA_family"/>
    <property type="match status" value="1"/>
</dbReference>
<dbReference type="PANTHER" id="PTHR13887:SF14">
    <property type="entry name" value="DISULFIDE BOND FORMATION PROTEIN D"/>
    <property type="match status" value="1"/>
</dbReference>
<dbReference type="RefSeq" id="WP_286264247.1">
    <property type="nucleotide sequence ID" value="NZ_AP028056.1"/>
</dbReference>
<feature type="region of interest" description="Disordered" evidence="6">
    <location>
        <begin position="1"/>
        <end position="28"/>
    </location>
</feature>
<reference evidence="9" key="1">
    <citation type="journal article" date="2024" name="Int. J. Syst. Evol. Microbiol.">
        <title>Brooklawnia propionicigenes sp. nov., a facultatively anaerobic, propionate-producing bacterium isolated from a methanogenic reactor treating waste from cattle farms.</title>
        <authorList>
            <person name="Akita Y."/>
            <person name="Ueki A."/>
            <person name="Tonouchi A."/>
            <person name="Sugawara Y."/>
            <person name="Honma S."/>
            <person name="Kaku N."/>
            <person name="Ueki K."/>
        </authorList>
    </citation>
    <scope>NUCLEOTIDE SEQUENCE</scope>
    <source>
        <strain evidence="9">SH051</strain>
    </source>
</reference>
<keyword evidence="7" id="KW-1133">Transmembrane helix</keyword>
<proteinExistence type="inferred from homology"/>
<sequence length="255" mass="26644">MSKTKNVSKPPAGGTSRREQLRQQQAQAAREHKIRTWTTIGIAGVVLALIVGAVIWGITNSSTGTPSTASRDVATQDYALVIGEQDAPVTISIYQDYMCPYCGQFERANRDDLEALVADGTAKVELHLMNFLDPQSQGTNFSTRSANALVTVANAEPEYAMAFNAAIYDNQPGEGTSGLSDDELVALARGVGVSDAVSATFADLANADFVNGSNAAAYAAGIKSTPTVKINGEDFTGSQIFTAGALKSAVENAAG</sequence>
<dbReference type="EMBL" id="AP028056">
    <property type="protein sequence ID" value="BEH02532.1"/>
    <property type="molecule type" value="Genomic_DNA"/>
</dbReference>
<dbReference type="Proteomes" id="UP001431656">
    <property type="component" value="Chromosome"/>
</dbReference>
<dbReference type="InterPro" id="IPR012336">
    <property type="entry name" value="Thioredoxin-like_fold"/>
</dbReference>
<keyword evidence="2" id="KW-0732">Signal</keyword>
<accession>A0AAN0MH71</accession>
<dbReference type="AlphaFoldDB" id="A0AAN0MH71"/>
<dbReference type="GO" id="GO:0016491">
    <property type="term" value="F:oxidoreductase activity"/>
    <property type="evidence" value="ECO:0007669"/>
    <property type="project" value="UniProtKB-KW"/>
</dbReference>
<evidence type="ECO:0000256" key="7">
    <source>
        <dbReference type="SAM" id="Phobius"/>
    </source>
</evidence>
<dbReference type="InterPro" id="IPR036249">
    <property type="entry name" value="Thioredoxin-like_sf"/>
</dbReference>
<dbReference type="PANTHER" id="PTHR13887">
    <property type="entry name" value="GLUTATHIONE S-TRANSFERASE KAPPA"/>
    <property type="match status" value="1"/>
</dbReference>
<keyword evidence="7" id="KW-0812">Transmembrane</keyword>